<accession>A0A9E7JV42</accession>
<gene>
    <name evidence="2" type="ORF">MUK42_37221</name>
</gene>
<reference evidence="2" key="1">
    <citation type="submission" date="2022-05" db="EMBL/GenBank/DDBJ databases">
        <title>The Musa troglodytarum L. genome provides insights into the mechanism of non-climacteric behaviour and enrichment of carotenoids.</title>
        <authorList>
            <person name="Wang J."/>
        </authorList>
    </citation>
    <scope>NUCLEOTIDE SEQUENCE</scope>
    <source>
        <tissue evidence="2">Leaf</tissue>
    </source>
</reference>
<evidence type="ECO:0000313" key="3">
    <source>
        <dbReference type="Proteomes" id="UP001055439"/>
    </source>
</evidence>
<dbReference type="Proteomes" id="UP001055439">
    <property type="component" value="Chromosome 4"/>
</dbReference>
<feature type="region of interest" description="Disordered" evidence="1">
    <location>
        <begin position="74"/>
        <end position="97"/>
    </location>
</feature>
<sequence length="160" mass="18020">MRELSTCHEHHRPRNEYPLAAPTRSECVPLATRLCRPRSGVRWPLAIKQATTCLLNCRNSSSTMVTRRIQRRKAHSRAPLVSSANRKASHLSEDKVRRRGACQRRHPTCCRSSTGAATSERARESMGNAGFVELLPCRFQSNVGYPDKGLFIHLSISKPE</sequence>
<name>A0A9E7JV42_9LILI</name>
<evidence type="ECO:0000256" key="1">
    <source>
        <dbReference type="SAM" id="MobiDB-lite"/>
    </source>
</evidence>
<protein>
    <submittedName>
        <fullName evidence="2">Uncharacterized protein</fullName>
    </submittedName>
</protein>
<keyword evidence="3" id="KW-1185">Reference proteome</keyword>
<organism evidence="2 3">
    <name type="scientific">Musa troglodytarum</name>
    <name type="common">fe'i banana</name>
    <dbReference type="NCBI Taxonomy" id="320322"/>
    <lineage>
        <taxon>Eukaryota</taxon>
        <taxon>Viridiplantae</taxon>
        <taxon>Streptophyta</taxon>
        <taxon>Embryophyta</taxon>
        <taxon>Tracheophyta</taxon>
        <taxon>Spermatophyta</taxon>
        <taxon>Magnoliopsida</taxon>
        <taxon>Liliopsida</taxon>
        <taxon>Zingiberales</taxon>
        <taxon>Musaceae</taxon>
        <taxon>Musa</taxon>
    </lineage>
</organism>
<dbReference type="AlphaFoldDB" id="A0A9E7JV42"/>
<dbReference type="EMBL" id="CP097506">
    <property type="protein sequence ID" value="URD94513.1"/>
    <property type="molecule type" value="Genomic_DNA"/>
</dbReference>
<evidence type="ECO:0000313" key="2">
    <source>
        <dbReference type="EMBL" id="URD94513.1"/>
    </source>
</evidence>
<proteinExistence type="predicted"/>